<proteinExistence type="inferred from homology"/>
<feature type="compositionally biased region" description="Basic and acidic residues" evidence="8">
    <location>
        <begin position="1"/>
        <end position="12"/>
    </location>
</feature>
<dbReference type="PRINTS" id="PR01958">
    <property type="entry name" value="S17BPHPHTASE"/>
</dbReference>
<feature type="compositionally biased region" description="Polar residues" evidence="8">
    <location>
        <begin position="570"/>
        <end position="588"/>
    </location>
</feature>
<feature type="domain" description="Fructose-1-6-bisphosphatase class 1 C-terminal" evidence="10">
    <location>
        <begin position="864"/>
        <end position="985"/>
    </location>
</feature>
<keyword evidence="7" id="KW-0119">Carbohydrate metabolism</keyword>
<evidence type="ECO:0000313" key="11">
    <source>
        <dbReference type="EMBL" id="KAJ4400632.1"/>
    </source>
</evidence>
<name>A0A9W8Z8W9_9PLEO</name>
<dbReference type="Proteomes" id="UP001140510">
    <property type="component" value="Unassembled WGS sequence"/>
</dbReference>
<comment type="similarity">
    <text evidence="3">Belongs to the FBPase class 1 family.</text>
</comment>
<dbReference type="InterPro" id="IPR033391">
    <property type="entry name" value="FBPase_N"/>
</dbReference>
<dbReference type="Pfam" id="PF18913">
    <property type="entry name" value="FBPase_C"/>
    <property type="match status" value="1"/>
</dbReference>
<dbReference type="GO" id="GO:0006000">
    <property type="term" value="P:fructose metabolic process"/>
    <property type="evidence" value="ECO:0007669"/>
    <property type="project" value="TreeGrafter"/>
</dbReference>
<dbReference type="GO" id="GO:0006002">
    <property type="term" value="P:fructose 6-phosphate metabolic process"/>
    <property type="evidence" value="ECO:0007669"/>
    <property type="project" value="TreeGrafter"/>
</dbReference>
<dbReference type="EMBL" id="JAPEVA010000086">
    <property type="protein sequence ID" value="KAJ4400632.1"/>
    <property type="molecule type" value="Genomic_DNA"/>
</dbReference>
<keyword evidence="12" id="KW-1185">Reference proteome</keyword>
<dbReference type="CDD" id="cd00354">
    <property type="entry name" value="FBPase"/>
    <property type="match status" value="1"/>
</dbReference>
<evidence type="ECO:0000259" key="9">
    <source>
        <dbReference type="Pfam" id="PF00316"/>
    </source>
</evidence>
<dbReference type="PANTHER" id="PTHR11556:SF35">
    <property type="entry name" value="SEDOHEPTULOSE-1,7-BISPHOSPHATASE, CHLOROPLASTIC"/>
    <property type="match status" value="1"/>
</dbReference>
<reference evidence="11" key="1">
    <citation type="submission" date="2022-10" db="EMBL/GenBank/DDBJ databases">
        <title>Tapping the CABI collections for fungal endophytes: first genome assemblies for Collariella, Neodidymelliopsis, Ascochyta clinopodiicola, Didymella pomorum, Didymosphaeria variabile, Neocosmospora piperis and Neocucurbitaria cava.</title>
        <authorList>
            <person name="Hill R."/>
        </authorList>
    </citation>
    <scope>NUCLEOTIDE SEQUENCE</scope>
    <source>
        <strain evidence="11">IMI 355091</strain>
    </source>
</reference>
<accession>A0A9W8Z8W9</accession>
<protein>
    <submittedName>
        <fullName evidence="11">Uncharacterized protein</fullName>
    </submittedName>
</protein>
<keyword evidence="5" id="KW-0378">Hydrolase</keyword>
<evidence type="ECO:0000256" key="7">
    <source>
        <dbReference type="ARBA" id="ARBA00023277"/>
    </source>
</evidence>
<dbReference type="GO" id="GO:0042132">
    <property type="term" value="F:fructose 1,6-bisphosphate 1-phosphatase activity"/>
    <property type="evidence" value="ECO:0007669"/>
    <property type="project" value="TreeGrafter"/>
</dbReference>
<dbReference type="Gene3D" id="3.40.190.80">
    <property type="match status" value="1"/>
</dbReference>
<comment type="caution">
    <text evidence="11">The sequence shown here is derived from an EMBL/GenBank/DDBJ whole genome shotgun (WGS) entry which is preliminary data.</text>
</comment>
<dbReference type="InterPro" id="IPR023079">
    <property type="entry name" value="SBPase"/>
</dbReference>
<dbReference type="InterPro" id="IPR000146">
    <property type="entry name" value="FBPase_class-1"/>
</dbReference>
<dbReference type="GO" id="GO:0046872">
    <property type="term" value="F:metal ion binding"/>
    <property type="evidence" value="ECO:0007669"/>
    <property type="project" value="UniProtKB-KW"/>
</dbReference>
<feature type="region of interest" description="Disordered" evidence="8">
    <location>
        <begin position="560"/>
        <end position="591"/>
    </location>
</feature>
<comment type="cofactor">
    <cofactor evidence="1">
        <name>Mg(2+)</name>
        <dbReference type="ChEBI" id="CHEBI:18420"/>
    </cofactor>
</comment>
<dbReference type="PANTHER" id="PTHR11556">
    <property type="entry name" value="FRUCTOSE-1,6-BISPHOSPHATASE-RELATED"/>
    <property type="match status" value="1"/>
</dbReference>
<feature type="domain" description="Fructose-1-6-bisphosphatase class I N-terminal" evidence="9">
    <location>
        <begin position="699"/>
        <end position="833"/>
    </location>
</feature>
<dbReference type="GO" id="GO:0005737">
    <property type="term" value="C:cytoplasm"/>
    <property type="evidence" value="ECO:0007669"/>
    <property type="project" value="TreeGrafter"/>
</dbReference>
<keyword evidence="6" id="KW-0460">Magnesium</keyword>
<feature type="compositionally biased region" description="Polar residues" evidence="8">
    <location>
        <begin position="14"/>
        <end position="48"/>
    </location>
</feature>
<evidence type="ECO:0000256" key="3">
    <source>
        <dbReference type="ARBA" id="ARBA00010941"/>
    </source>
</evidence>
<evidence type="ECO:0000256" key="8">
    <source>
        <dbReference type="SAM" id="MobiDB-lite"/>
    </source>
</evidence>
<comment type="pathway">
    <text evidence="2">Carbohydrate biosynthesis; Calvin cycle.</text>
</comment>
<organism evidence="11 12">
    <name type="scientific">Didymella pomorum</name>
    <dbReference type="NCBI Taxonomy" id="749634"/>
    <lineage>
        <taxon>Eukaryota</taxon>
        <taxon>Fungi</taxon>
        <taxon>Dikarya</taxon>
        <taxon>Ascomycota</taxon>
        <taxon>Pezizomycotina</taxon>
        <taxon>Dothideomycetes</taxon>
        <taxon>Pleosporomycetidae</taxon>
        <taxon>Pleosporales</taxon>
        <taxon>Pleosporineae</taxon>
        <taxon>Didymellaceae</taxon>
        <taxon>Didymella</taxon>
    </lineage>
</organism>
<dbReference type="InterPro" id="IPR044015">
    <property type="entry name" value="FBPase_C_dom"/>
</dbReference>
<dbReference type="GO" id="GO:0005986">
    <property type="term" value="P:sucrose biosynthetic process"/>
    <property type="evidence" value="ECO:0007669"/>
    <property type="project" value="TreeGrafter"/>
</dbReference>
<dbReference type="InterPro" id="IPR020548">
    <property type="entry name" value="Fructose_bisphosphatase_AS"/>
</dbReference>
<dbReference type="Gene3D" id="3.30.540.10">
    <property type="entry name" value="Fructose-1,6-Bisphosphatase, subunit A, domain 1"/>
    <property type="match status" value="1"/>
</dbReference>
<evidence type="ECO:0000256" key="1">
    <source>
        <dbReference type="ARBA" id="ARBA00001946"/>
    </source>
</evidence>
<dbReference type="PROSITE" id="PS00124">
    <property type="entry name" value="FBPASE"/>
    <property type="match status" value="1"/>
</dbReference>
<keyword evidence="4" id="KW-0479">Metal-binding</keyword>
<evidence type="ECO:0000313" key="12">
    <source>
        <dbReference type="Proteomes" id="UP001140510"/>
    </source>
</evidence>
<dbReference type="GO" id="GO:0030388">
    <property type="term" value="P:fructose 1,6-bisphosphate metabolic process"/>
    <property type="evidence" value="ECO:0007669"/>
    <property type="project" value="TreeGrafter"/>
</dbReference>
<dbReference type="AlphaFoldDB" id="A0A9W8Z8W9"/>
<evidence type="ECO:0000256" key="5">
    <source>
        <dbReference type="ARBA" id="ARBA00022801"/>
    </source>
</evidence>
<evidence type="ECO:0000256" key="6">
    <source>
        <dbReference type="ARBA" id="ARBA00022842"/>
    </source>
</evidence>
<dbReference type="Pfam" id="PF11951">
    <property type="entry name" value="Fungal_trans_2"/>
    <property type="match status" value="1"/>
</dbReference>
<evidence type="ECO:0000259" key="10">
    <source>
        <dbReference type="Pfam" id="PF18913"/>
    </source>
</evidence>
<gene>
    <name evidence="11" type="ORF">N0V91_008569</name>
</gene>
<dbReference type="GO" id="GO:0006094">
    <property type="term" value="P:gluconeogenesis"/>
    <property type="evidence" value="ECO:0007669"/>
    <property type="project" value="TreeGrafter"/>
</dbReference>
<dbReference type="SUPFAM" id="SSF56655">
    <property type="entry name" value="Carbohydrate phosphatase"/>
    <property type="match status" value="1"/>
</dbReference>
<feature type="region of interest" description="Disordered" evidence="8">
    <location>
        <begin position="1"/>
        <end position="53"/>
    </location>
</feature>
<evidence type="ECO:0000256" key="2">
    <source>
        <dbReference type="ARBA" id="ARBA00005215"/>
    </source>
</evidence>
<sequence length="990" mass="108011">MDVRFKTAREPKANSVTVKSPVRSTFSANRQRAASKGPQNRKGNTTGSAPAIDPGGTHQFHIQNTGPGHSHSEDLMTFLDPDALTARSMPMPQSLELLDTANVGLHTIAPITQNDLLDPDFPFQGLGQLSAEVNAQSYAQDYGPPLWNINYFLEDYVNSLPTTPVMPADLGLALGASVEENCANPMVSEDEREQITKLFLRTTCHNLSIEEDSDKNPWKTVIWPMAQEQPALYHALAALTCFHTSKAQPQLRIEGQRHLHTSAHLLSVGINKSEIPLDAALAATLALGFAETWDSESAATGMTHITGAGILLQQMLQNRISGVSAQQEEARLAFLYNTWTYMDVIARFTCLDLCPPVPDSLVAATVGRLDINTSKLDPLMGCTTTFFPIMRRVADLIYRVRVKNAPRNSPVIISQALELKRSIEDWAPPIDVEILEDHSQLVTDAIQTAEAYRWSILSLLYQAVPELPNQTSYGELAQKILVYIATIPLSSPTIIVHILPLIIAGNDAVEEEDRDFVRDRWRAMSKRLVTGIVERALDITEEVWKRRDEYWQARGLSRLSEDAGRPDGISPTNNLSYGTGSGAGSPNSGGHPVNIGVNAGLQSRRANPFPISAAFKKGVDTITRSGCIDYTVRGNLHWLGVMKDWHWQVPSDPALRNSTETDTMAQTTPLDAHLSSLLSPHPHRRALAQEVLPTLLRTLPKIAHALRTNSVSAAGSSNSFGDDQLNVDVLAENLIRDAIRTVPSIVTASSEEDPVEKPAYRGAESEQDEKYTIAFDPLDGSSIIGPNWTVGTIIGLWDGPSAVSDTDTPRARQVASILGVLGPRTSAVVAVRIPGSSGSVFECALADDGSVEVLRANITLNDAPKTRYFAPANLRCAAENDKYAALVNHYITQKYTLRYSGGLVPDVYHALVKGHGIYTSPVTQKSPAKLRRLYELAPVALLIECAGGVALDSRDGTNVLDRPVRDTDERGGLVCGNREDVEFVKTQLLV</sequence>
<dbReference type="Pfam" id="PF00316">
    <property type="entry name" value="FBPase"/>
    <property type="match status" value="1"/>
</dbReference>
<dbReference type="InterPro" id="IPR021858">
    <property type="entry name" value="Fun_TF"/>
</dbReference>
<evidence type="ECO:0000256" key="4">
    <source>
        <dbReference type="ARBA" id="ARBA00022723"/>
    </source>
</evidence>
<dbReference type="OrthoDB" id="3886144at2759"/>